<evidence type="ECO:0000256" key="1">
    <source>
        <dbReference type="ARBA" id="ARBA00001971"/>
    </source>
</evidence>
<evidence type="ECO:0000313" key="9">
    <source>
        <dbReference type="EMBL" id="MFI2472448.1"/>
    </source>
</evidence>
<keyword evidence="7 8" id="KW-0503">Monooxygenase</keyword>
<evidence type="ECO:0000256" key="2">
    <source>
        <dbReference type="ARBA" id="ARBA00010617"/>
    </source>
</evidence>
<evidence type="ECO:0000256" key="3">
    <source>
        <dbReference type="ARBA" id="ARBA00022617"/>
    </source>
</evidence>
<dbReference type="PANTHER" id="PTHR46696">
    <property type="entry name" value="P450, PUTATIVE (EUROFUNG)-RELATED"/>
    <property type="match status" value="1"/>
</dbReference>
<evidence type="ECO:0000256" key="7">
    <source>
        <dbReference type="ARBA" id="ARBA00023033"/>
    </source>
</evidence>
<evidence type="ECO:0000256" key="5">
    <source>
        <dbReference type="ARBA" id="ARBA00023002"/>
    </source>
</evidence>
<dbReference type="RefSeq" id="WP_397090973.1">
    <property type="nucleotide sequence ID" value="NZ_JBIRYO010000002.1"/>
</dbReference>
<dbReference type="InterPro" id="IPR001128">
    <property type="entry name" value="Cyt_P450"/>
</dbReference>
<comment type="caution">
    <text evidence="9">The sequence shown here is derived from an EMBL/GenBank/DDBJ whole genome shotgun (WGS) entry which is preliminary data.</text>
</comment>
<dbReference type="InterPro" id="IPR002397">
    <property type="entry name" value="Cyt_P450_B"/>
</dbReference>
<dbReference type="SUPFAM" id="SSF48264">
    <property type="entry name" value="Cytochrome P450"/>
    <property type="match status" value="1"/>
</dbReference>
<keyword evidence="5 8" id="KW-0560">Oxidoreductase</keyword>
<comment type="similarity">
    <text evidence="2 8">Belongs to the cytochrome P450 family.</text>
</comment>
<dbReference type="Pfam" id="PF00067">
    <property type="entry name" value="p450"/>
    <property type="match status" value="1"/>
</dbReference>
<keyword evidence="6 8" id="KW-0408">Iron</keyword>
<dbReference type="CDD" id="cd20625">
    <property type="entry name" value="CYP164-like"/>
    <property type="match status" value="1"/>
</dbReference>
<protein>
    <submittedName>
        <fullName evidence="9">Cytochrome P450</fullName>
    </submittedName>
</protein>
<dbReference type="EMBL" id="JBIRYO010000002">
    <property type="protein sequence ID" value="MFI2472448.1"/>
    <property type="molecule type" value="Genomic_DNA"/>
</dbReference>
<dbReference type="PANTHER" id="PTHR46696:SF4">
    <property type="entry name" value="BIOTIN BIOSYNTHESIS CYTOCHROME P450"/>
    <property type="match status" value="1"/>
</dbReference>
<sequence>MKTWIRWAALSGVPTLSLRMLARHGEPLAQLLTDPDARENPYPFGARIRAEGRIVRTPYILASADHEVCRNILRDRNFGTTPPEAIDLPAPLKRLIRATDLRLASPVEPPSMLMVDPPEHTRYRKLVAGAFTPRAVGRLRDRVREVTEELLDGLAGRENADLISDFALLLPIAVISEILGIPAAKRDDMLEYGNAGSPLLDITISWPQFKSAVAALRDSQDFLVGHIARIRRTPGDDILSDLATGGELTDRELLATATLIAGAGFETTVNLLGNGIMLLRDHPDQLAALRAEPARWPGAIEEMLRYDSPVQMTTRTALRDSEIAGERIRAGETVALLLGSANRDPAAFLDPDTFDITRSNARDHLSFGSGVHSCLGASLARIEGAIALQALYDRYPDLRHTGPATRRGLVNLRGYQHIPVTTGAARHAALG</sequence>
<comment type="cofactor">
    <cofactor evidence="1">
        <name>heme</name>
        <dbReference type="ChEBI" id="CHEBI:30413"/>
    </cofactor>
</comment>
<keyword evidence="4 8" id="KW-0479">Metal-binding</keyword>
<keyword evidence="3 8" id="KW-0349">Heme</keyword>
<proteinExistence type="inferred from homology"/>
<dbReference type="Gene3D" id="1.10.630.10">
    <property type="entry name" value="Cytochrome P450"/>
    <property type="match status" value="1"/>
</dbReference>
<dbReference type="Proteomes" id="UP001611415">
    <property type="component" value="Unassembled WGS sequence"/>
</dbReference>
<evidence type="ECO:0000256" key="6">
    <source>
        <dbReference type="ARBA" id="ARBA00023004"/>
    </source>
</evidence>
<organism evidence="9 10">
    <name type="scientific">Nocardia xishanensis</name>
    <dbReference type="NCBI Taxonomy" id="238964"/>
    <lineage>
        <taxon>Bacteria</taxon>
        <taxon>Bacillati</taxon>
        <taxon>Actinomycetota</taxon>
        <taxon>Actinomycetes</taxon>
        <taxon>Mycobacteriales</taxon>
        <taxon>Nocardiaceae</taxon>
        <taxon>Nocardia</taxon>
    </lineage>
</organism>
<keyword evidence="10" id="KW-1185">Reference proteome</keyword>
<dbReference type="PROSITE" id="PS00086">
    <property type="entry name" value="CYTOCHROME_P450"/>
    <property type="match status" value="1"/>
</dbReference>
<gene>
    <name evidence="9" type="ORF">ACH49W_03645</name>
</gene>
<evidence type="ECO:0000313" key="10">
    <source>
        <dbReference type="Proteomes" id="UP001611415"/>
    </source>
</evidence>
<reference evidence="9 10" key="1">
    <citation type="submission" date="2024-10" db="EMBL/GenBank/DDBJ databases">
        <title>The Natural Products Discovery Center: Release of the First 8490 Sequenced Strains for Exploring Actinobacteria Biosynthetic Diversity.</title>
        <authorList>
            <person name="Kalkreuter E."/>
            <person name="Kautsar S.A."/>
            <person name="Yang D."/>
            <person name="Bader C.D."/>
            <person name="Teijaro C.N."/>
            <person name="Fluegel L."/>
            <person name="Davis C.M."/>
            <person name="Simpson J.R."/>
            <person name="Lauterbach L."/>
            <person name="Steele A.D."/>
            <person name="Gui C."/>
            <person name="Meng S."/>
            <person name="Li G."/>
            <person name="Viehrig K."/>
            <person name="Ye F."/>
            <person name="Su P."/>
            <person name="Kiefer A.F."/>
            <person name="Nichols A."/>
            <person name="Cepeda A.J."/>
            <person name="Yan W."/>
            <person name="Fan B."/>
            <person name="Jiang Y."/>
            <person name="Adhikari A."/>
            <person name="Zheng C.-J."/>
            <person name="Schuster L."/>
            <person name="Cowan T.M."/>
            <person name="Smanski M.J."/>
            <person name="Chevrette M.G."/>
            <person name="De Carvalho L.P.S."/>
            <person name="Shen B."/>
        </authorList>
    </citation>
    <scope>NUCLEOTIDE SEQUENCE [LARGE SCALE GENOMIC DNA]</scope>
    <source>
        <strain evidence="9 10">NPDC019275</strain>
    </source>
</reference>
<dbReference type="InterPro" id="IPR017972">
    <property type="entry name" value="Cyt_P450_CS"/>
</dbReference>
<evidence type="ECO:0000256" key="4">
    <source>
        <dbReference type="ARBA" id="ARBA00022723"/>
    </source>
</evidence>
<dbReference type="PRINTS" id="PR00385">
    <property type="entry name" value="P450"/>
</dbReference>
<dbReference type="PRINTS" id="PR00359">
    <property type="entry name" value="BP450"/>
</dbReference>
<name>A0ABW7WUB6_9NOCA</name>
<accession>A0ABW7WUB6</accession>
<evidence type="ECO:0000256" key="8">
    <source>
        <dbReference type="RuleBase" id="RU000461"/>
    </source>
</evidence>
<dbReference type="InterPro" id="IPR036396">
    <property type="entry name" value="Cyt_P450_sf"/>
</dbReference>